<reference evidence="5" key="1">
    <citation type="submission" date="2025-08" db="UniProtKB">
        <authorList>
            <consortium name="RefSeq"/>
        </authorList>
    </citation>
    <scope>IDENTIFICATION</scope>
</reference>
<evidence type="ECO:0000256" key="2">
    <source>
        <dbReference type="SAM" id="MobiDB-lite"/>
    </source>
</evidence>
<dbReference type="Pfam" id="PF00339">
    <property type="entry name" value="Arrestin_N"/>
    <property type="match status" value="1"/>
</dbReference>
<dbReference type="KEGG" id="bspl:114862874"/>
<protein>
    <submittedName>
        <fullName evidence="5">Arrestin domain-containing protein 3-like</fullName>
    </submittedName>
</protein>
<feature type="domain" description="Arrestin C-terminal-like" evidence="3">
    <location>
        <begin position="169"/>
        <end position="294"/>
    </location>
</feature>
<dbReference type="PANTHER" id="PTHR11188">
    <property type="entry name" value="ARRESTIN DOMAIN CONTAINING PROTEIN"/>
    <property type="match status" value="1"/>
</dbReference>
<proteinExistence type="inferred from homology"/>
<organism evidence="4 5">
    <name type="scientific">Betta splendens</name>
    <name type="common">Siamese fighting fish</name>
    <dbReference type="NCBI Taxonomy" id="158456"/>
    <lineage>
        <taxon>Eukaryota</taxon>
        <taxon>Metazoa</taxon>
        <taxon>Chordata</taxon>
        <taxon>Craniata</taxon>
        <taxon>Vertebrata</taxon>
        <taxon>Euteleostomi</taxon>
        <taxon>Actinopterygii</taxon>
        <taxon>Neopterygii</taxon>
        <taxon>Teleostei</taxon>
        <taxon>Neoteleostei</taxon>
        <taxon>Acanthomorphata</taxon>
        <taxon>Anabantaria</taxon>
        <taxon>Anabantiformes</taxon>
        <taxon>Anabantoidei</taxon>
        <taxon>Osphronemidae</taxon>
        <taxon>Betta</taxon>
    </lineage>
</organism>
<dbReference type="RefSeq" id="XP_029019454.1">
    <property type="nucleotide sequence ID" value="XM_029163621.3"/>
</dbReference>
<name>A0A6P7NPI5_BETSP</name>
<evidence type="ECO:0000256" key="1">
    <source>
        <dbReference type="ARBA" id="ARBA00005298"/>
    </source>
</evidence>
<dbReference type="InterPro" id="IPR050357">
    <property type="entry name" value="Arrestin_domain-protein"/>
</dbReference>
<dbReference type="SMART" id="SM01017">
    <property type="entry name" value="Arrestin_C"/>
    <property type="match status" value="1"/>
</dbReference>
<evidence type="ECO:0000259" key="3">
    <source>
        <dbReference type="SMART" id="SM01017"/>
    </source>
</evidence>
<dbReference type="GO" id="GO:0015031">
    <property type="term" value="P:protein transport"/>
    <property type="evidence" value="ECO:0007669"/>
    <property type="project" value="TreeGrafter"/>
</dbReference>
<dbReference type="OrthoDB" id="7785529at2759"/>
<dbReference type="GO" id="GO:0005886">
    <property type="term" value="C:plasma membrane"/>
    <property type="evidence" value="ECO:0007669"/>
    <property type="project" value="TreeGrafter"/>
</dbReference>
<dbReference type="GO" id="GO:0005737">
    <property type="term" value="C:cytoplasm"/>
    <property type="evidence" value="ECO:0007669"/>
    <property type="project" value="TreeGrafter"/>
</dbReference>
<comment type="similarity">
    <text evidence="1">Belongs to the arrestin family.</text>
</comment>
<dbReference type="PANTHER" id="PTHR11188:SF135">
    <property type="entry name" value="ARRESTIN DOMAIN CONTAINING 3-LIKE-RELATED"/>
    <property type="match status" value="1"/>
</dbReference>
<dbReference type="InParanoid" id="A0A6P7NPI5"/>
<dbReference type="SUPFAM" id="SSF81296">
    <property type="entry name" value="E set domains"/>
    <property type="match status" value="2"/>
</dbReference>
<dbReference type="InterPro" id="IPR014752">
    <property type="entry name" value="Arrestin-like_C"/>
</dbReference>
<keyword evidence="4" id="KW-1185">Reference proteome</keyword>
<dbReference type="Gene3D" id="2.60.40.640">
    <property type="match status" value="2"/>
</dbReference>
<accession>A0A6P7NPI5</accession>
<feature type="region of interest" description="Disordered" evidence="2">
    <location>
        <begin position="338"/>
        <end position="394"/>
    </location>
</feature>
<dbReference type="GO" id="GO:0007399">
    <property type="term" value="P:nervous system development"/>
    <property type="evidence" value="ECO:0007669"/>
    <property type="project" value="UniProtKB-ARBA"/>
</dbReference>
<dbReference type="InterPro" id="IPR011022">
    <property type="entry name" value="Arrestin_C-like"/>
</dbReference>
<evidence type="ECO:0000313" key="4">
    <source>
        <dbReference type="Proteomes" id="UP000515150"/>
    </source>
</evidence>
<sequence length="394" mass="42882">MAPIKDLNLSYEALNERGTFSAGDTLAGTLSFTLTKETKIKSLFVKAKGEARVHWTEGSGDDETSYSAHRRYFKLKELLIEENAKGTVLSQGIHRFKFRFKIPEGHLPPSFRGLHGWIAYTLEAKVSRSWRWPSRVKQEIDFVSKSIPQHDNVMCPQSGSVSKETGVFSKGQIQLSATVDRRFCSPGDTLSAVAKICNSSSKTMRPKFNLQQVTVYRAGSATNSSTKSLCKAVGETIASNSEESVSCQLQLPVDAVHTLYSCEIISIDYYLKVYLDISFAIDPEVVFPLIVIPSYLLRPPYPGGAAGGPSCSDFPAEPYPAHGGPGAYGYQAPGIYPQMDSGGRSSQWPQQANPNSFPPAAFTPPSLLGPSSAAPPPFQQGGEPPSYTSLFPHS</sequence>
<dbReference type="InterPro" id="IPR014756">
    <property type="entry name" value="Ig_E-set"/>
</dbReference>
<feature type="compositionally biased region" description="Polar residues" evidence="2">
    <location>
        <begin position="343"/>
        <end position="355"/>
    </location>
</feature>
<dbReference type="AlphaFoldDB" id="A0A6P7NPI5"/>
<dbReference type="InterPro" id="IPR011021">
    <property type="entry name" value="Arrestin-like_N"/>
</dbReference>
<dbReference type="Proteomes" id="UP000515150">
    <property type="component" value="Chromosome 9"/>
</dbReference>
<gene>
    <name evidence="5" type="primary">LOC114862874</name>
</gene>
<dbReference type="Pfam" id="PF02752">
    <property type="entry name" value="Arrestin_C"/>
    <property type="match status" value="1"/>
</dbReference>
<evidence type="ECO:0000313" key="5">
    <source>
        <dbReference type="RefSeq" id="XP_029019454.1"/>
    </source>
</evidence>
<dbReference type="GeneID" id="114862874"/>